<gene>
    <name evidence="2" type="ORF">Scep_001672</name>
</gene>
<dbReference type="EMBL" id="JBBNAG010000001">
    <property type="protein sequence ID" value="KAK9166481.1"/>
    <property type="molecule type" value="Genomic_DNA"/>
</dbReference>
<evidence type="ECO:0000313" key="3">
    <source>
        <dbReference type="Proteomes" id="UP001419268"/>
    </source>
</evidence>
<sequence>MLRPPPPRTAASHRGLAPHRPTGPAFAASTVTNSPLLRPPPPPTSPASTASTVADSQSRFGGDQHPSPSPLTTTYRRRLLPRTTGRPQPPPSPPSSRWMYFFDGLVLELKYAAYTIYSQQWCWLAGHNVLVHCRDCGTSTAEADNRR</sequence>
<dbReference type="AlphaFoldDB" id="A0AAP0Q7Z6"/>
<reference evidence="2 3" key="1">
    <citation type="submission" date="2024-01" db="EMBL/GenBank/DDBJ databases">
        <title>Genome assemblies of Stephania.</title>
        <authorList>
            <person name="Yang L."/>
        </authorList>
    </citation>
    <scope>NUCLEOTIDE SEQUENCE [LARGE SCALE GENOMIC DNA]</scope>
    <source>
        <strain evidence="2">JXDWG</strain>
        <tissue evidence="2">Leaf</tissue>
    </source>
</reference>
<name>A0AAP0Q7Z6_9MAGN</name>
<keyword evidence="3" id="KW-1185">Reference proteome</keyword>
<dbReference type="Proteomes" id="UP001419268">
    <property type="component" value="Unassembled WGS sequence"/>
</dbReference>
<proteinExistence type="predicted"/>
<evidence type="ECO:0000256" key="1">
    <source>
        <dbReference type="SAM" id="MobiDB-lite"/>
    </source>
</evidence>
<accession>A0AAP0Q7Z6</accession>
<protein>
    <submittedName>
        <fullName evidence="2">Uncharacterized protein</fullName>
    </submittedName>
</protein>
<organism evidence="2 3">
    <name type="scientific">Stephania cephalantha</name>
    <dbReference type="NCBI Taxonomy" id="152367"/>
    <lineage>
        <taxon>Eukaryota</taxon>
        <taxon>Viridiplantae</taxon>
        <taxon>Streptophyta</taxon>
        <taxon>Embryophyta</taxon>
        <taxon>Tracheophyta</taxon>
        <taxon>Spermatophyta</taxon>
        <taxon>Magnoliopsida</taxon>
        <taxon>Ranunculales</taxon>
        <taxon>Menispermaceae</taxon>
        <taxon>Menispermoideae</taxon>
        <taxon>Cissampelideae</taxon>
        <taxon>Stephania</taxon>
    </lineage>
</organism>
<comment type="caution">
    <text evidence="2">The sequence shown here is derived from an EMBL/GenBank/DDBJ whole genome shotgun (WGS) entry which is preliminary data.</text>
</comment>
<feature type="region of interest" description="Disordered" evidence="1">
    <location>
        <begin position="1"/>
        <end position="96"/>
    </location>
</feature>
<evidence type="ECO:0000313" key="2">
    <source>
        <dbReference type="EMBL" id="KAK9166481.1"/>
    </source>
</evidence>